<dbReference type="HAMAP" id="MF_02075">
    <property type="entry name" value="Asp_tRNA_synth_type2"/>
    <property type="match status" value="1"/>
</dbReference>
<dbReference type="EC" id="6.1.1.12" evidence="3"/>
<organism evidence="14 15">
    <name type="scientific">Nitzschia inconspicua</name>
    <dbReference type="NCBI Taxonomy" id="303405"/>
    <lineage>
        <taxon>Eukaryota</taxon>
        <taxon>Sar</taxon>
        <taxon>Stramenopiles</taxon>
        <taxon>Ochrophyta</taxon>
        <taxon>Bacillariophyta</taxon>
        <taxon>Bacillariophyceae</taxon>
        <taxon>Bacillariophycidae</taxon>
        <taxon>Bacillariales</taxon>
        <taxon>Bacillariaceae</taxon>
        <taxon>Nitzschia</taxon>
    </lineage>
</organism>
<dbReference type="InterPro" id="IPR004364">
    <property type="entry name" value="Aa-tRNA-synt_II"/>
</dbReference>
<evidence type="ECO:0000256" key="1">
    <source>
        <dbReference type="ARBA" id="ARBA00004496"/>
    </source>
</evidence>
<proteinExistence type="inferred from homology"/>
<dbReference type="NCBIfam" id="TIGR00458">
    <property type="entry name" value="aspS_nondisc"/>
    <property type="match status" value="1"/>
</dbReference>
<accession>A0A9K3LIN6</accession>
<dbReference type="CDD" id="cd00776">
    <property type="entry name" value="AsxRS_core"/>
    <property type="match status" value="1"/>
</dbReference>
<dbReference type="GO" id="GO:0005829">
    <property type="term" value="C:cytosol"/>
    <property type="evidence" value="ECO:0007669"/>
    <property type="project" value="TreeGrafter"/>
</dbReference>
<evidence type="ECO:0000256" key="12">
    <source>
        <dbReference type="SAM" id="Coils"/>
    </source>
</evidence>
<name>A0A9K3LIN6_9STRA</name>
<dbReference type="Pfam" id="PF01336">
    <property type="entry name" value="tRNA_anti-codon"/>
    <property type="match status" value="1"/>
</dbReference>
<keyword evidence="4" id="KW-0963">Cytoplasm</keyword>
<keyword evidence="6" id="KW-0547">Nucleotide-binding</keyword>
<keyword evidence="9" id="KW-0030">Aminoacyl-tRNA synthetase</keyword>
<keyword evidence="8" id="KW-0648">Protein biosynthesis</keyword>
<dbReference type="PROSITE" id="PS50862">
    <property type="entry name" value="AA_TRNA_LIGASE_II"/>
    <property type="match status" value="1"/>
</dbReference>
<dbReference type="GO" id="GO:0005524">
    <property type="term" value="F:ATP binding"/>
    <property type="evidence" value="ECO:0007669"/>
    <property type="project" value="UniProtKB-KW"/>
</dbReference>
<evidence type="ECO:0000313" key="15">
    <source>
        <dbReference type="Proteomes" id="UP000693970"/>
    </source>
</evidence>
<reference evidence="14" key="2">
    <citation type="submission" date="2021-04" db="EMBL/GenBank/DDBJ databases">
        <authorList>
            <person name="Podell S."/>
        </authorList>
    </citation>
    <scope>NUCLEOTIDE SEQUENCE</scope>
    <source>
        <strain evidence="14">Hildebrandi</strain>
    </source>
</reference>
<dbReference type="InterPro" id="IPR006195">
    <property type="entry name" value="aa-tRNA-synth_II"/>
</dbReference>
<dbReference type="FunFam" id="3.30.930.10:FF:000013">
    <property type="entry name" value="Aspartate--tRNA ligase, cytoplasmic"/>
    <property type="match status" value="1"/>
</dbReference>
<dbReference type="OrthoDB" id="372395at2759"/>
<comment type="caution">
    <text evidence="14">The sequence shown here is derived from an EMBL/GenBank/DDBJ whole genome shotgun (WGS) entry which is preliminary data.</text>
</comment>
<evidence type="ECO:0000256" key="4">
    <source>
        <dbReference type="ARBA" id="ARBA00022490"/>
    </source>
</evidence>
<keyword evidence="15" id="KW-1185">Reference proteome</keyword>
<dbReference type="GO" id="GO:0004815">
    <property type="term" value="F:aspartate-tRNA ligase activity"/>
    <property type="evidence" value="ECO:0007669"/>
    <property type="project" value="UniProtKB-EC"/>
</dbReference>
<gene>
    <name evidence="14" type="ORF">IV203_026469</name>
</gene>
<comment type="subcellular location">
    <subcellularLocation>
        <location evidence="1">Cytoplasm</location>
    </subcellularLocation>
</comment>
<feature type="coiled-coil region" evidence="12">
    <location>
        <begin position="69"/>
        <end position="114"/>
    </location>
</feature>
<evidence type="ECO:0000256" key="8">
    <source>
        <dbReference type="ARBA" id="ARBA00022917"/>
    </source>
</evidence>
<dbReference type="CDD" id="cd04320">
    <property type="entry name" value="AspRS_cyto_N"/>
    <property type="match status" value="1"/>
</dbReference>
<dbReference type="GO" id="GO:0017101">
    <property type="term" value="C:aminoacyl-tRNA synthetase multienzyme complex"/>
    <property type="evidence" value="ECO:0007669"/>
    <property type="project" value="TreeGrafter"/>
</dbReference>
<dbReference type="EMBL" id="JAGRRH010000010">
    <property type="protein sequence ID" value="KAG7363109.1"/>
    <property type="molecule type" value="Genomic_DNA"/>
</dbReference>
<evidence type="ECO:0000313" key="14">
    <source>
        <dbReference type="EMBL" id="KAG7363109.1"/>
    </source>
</evidence>
<evidence type="ECO:0000256" key="6">
    <source>
        <dbReference type="ARBA" id="ARBA00022741"/>
    </source>
</evidence>
<evidence type="ECO:0000256" key="9">
    <source>
        <dbReference type="ARBA" id="ARBA00023146"/>
    </source>
</evidence>
<comment type="similarity">
    <text evidence="2">Belongs to the class-II aminoacyl-tRNA synthetase family. Type 2 subfamily.</text>
</comment>
<reference evidence="14" key="1">
    <citation type="journal article" date="2021" name="Sci. Rep.">
        <title>Diploid genomic architecture of Nitzschia inconspicua, an elite biomass production diatom.</title>
        <authorList>
            <person name="Oliver A."/>
            <person name="Podell S."/>
            <person name="Pinowska A."/>
            <person name="Traller J.C."/>
            <person name="Smith S.R."/>
            <person name="McClure R."/>
            <person name="Beliaev A."/>
            <person name="Bohutskyi P."/>
            <person name="Hill E.A."/>
            <person name="Rabines A."/>
            <person name="Zheng H."/>
            <person name="Allen L.Z."/>
            <person name="Kuo A."/>
            <person name="Grigoriev I.V."/>
            <person name="Allen A.E."/>
            <person name="Hazlebeck D."/>
            <person name="Allen E.E."/>
        </authorList>
    </citation>
    <scope>NUCLEOTIDE SEQUENCE</scope>
    <source>
        <strain evidence="14">Hildebrandi</strain>
    </source>
</reference>
<feature type="domain" description="Aminoacyl-transfer RNA synthetases class-II family profile" evidence="13">
    <location>
        <begin position="309"/>
        <end position="608"/>
    </location>
</feature>
<evidence type="ECO:0000256" key="2">
    <source>
        <dbReference type="ARBA" id="ARBA00005312"/>
    </source>
</evidence>
<keyword evidence="12" id="KW-0175">Coiled coil</keyword>
<dbReference type="Proteomes" id="UP000693970">
    <property type="component" value="Unassembled WGS sequence"/>
</dbReference>
<dbReference type="InterPro" id="IPR004365">
    <property type="entry name" value="NA-bd_OB_tRNA"/>
</dbReference>
<evidence type="ECO:0000259" key="13">
    <source>
        <dbReference type="PROSITE" id="PS50862"/>
    </source>
</evidence>
<evidence type="ECO:0000256" key="5">
    <source>
        <dbReference type="ARBA" id="ARBA00022598"/>
    </source>
</evidence>
<evidence type="ECO:0000256" key="11">
    <source>
        <dbReference type="ARBA" id="ARBA00047904"/>
    </source>
</evidence>
<dbReference type="NCBIfam" id="NF003483">
    <property type="entry name" value="PRK05159.1"/>
    <property type="match status" value="1"/>
</dbReference>
<dbReference type="GO" id="GO:0006422">
    <property type="term" value="P:aspartyl-tRNA aminoacylation"/>
    <property type="evidence" value="ECO:0007669"/>
    <property type="project" value="InterPro"/>
</dbReference>
<dbReference type="PANTHER" id="PTHR43450:SF1">
    <property type="entry name" value="ASPARTATE--TRNA LIGASE, CYTOPLASMIC"/>
    <property type="match status" value="1"/>
</dbReference>
<dbReference type="AlphaFoldDB" id="A0A9K3LIN6"/>
<evidence type="ECO:0000256" key="3">
    <source>
        <dbReference type="ARBA" id="ARBA00012841"/>
    </source>
</evidence>
<evidence type="ECO:0000256" key="10">
    <source>
        <dbReference type="ARBA" id="ARBA00033155"/>
    </source>
</evidence>
<evidence type="ECO:0000256" key="7">
    <source>
        <dbReference type="ARBA" id="ARBA00022840"/>
    </source>
</evidence>
<sequence>MSLSTPTNNIKVFVIAMLVSVAIQRSANVLAFQSKAHVRRALLSGMSQHIERSSFLCPVKRWMSTENTTEKTEEELAAIKAEREARKAEKERLKAEKKAKKEAERLALEQAEEIQDVTYLFFEEQDQYEPFGDLSRTMSRSRTGREFVKVQDLEGEGSKYGPGDTVWLRGRLHSIRVKGGSCFLVLRQYSFHTVQACFFKDKENPDFSQKMIKYLKSLTEESVVDIEGVLESAEVKSCSVQNVEVKIKRIHSVTKAASILPFLVEDASRSEAEVDASQETDRPFPRLGQELRLDNRWMDLRAPANNAIMRVQSMVCQLFRESLYSQGFIEIHTPKLIAGESESGAGVFTTDYFGQTACLAQSPQLYKQMAISSDLTRVFEIGPVFRAENSHTRRHLCEFTGLDLEMAINDHYMETLEVIHKMFKHIFNGLETRMAKELEIIRQQYQSEPVTFTEEPCVIHWPEAMEILTKEGFDIGDGMGDLTGAMELALGKVVKEIYGTDFFMLDKYPMEERPFYTMPDPDDPKFSNSYDIFIRGQEICSGAQRCHDPELLEELLAQKGIEAGDGLKSYIQSFRDGVYPHAGAGIGLERVVFLYLGLDNVRKASMFPRDPNRCTP</sequence>
<dbReference type="Pfam" id="PF00152">
    <property type="entry name" value="tRNA-synt_2"/>
    <property type="match status" value="1"/>
</dbReference>
<dbReference type="PANTHER" id="PTHR43450">
    <property type="entry name" value="ASPARTYL-TRNA SYNTHETASE"/>
    <property type="match status" value="1"/>
</dbReference>
<dbReference type="GO" id="GO:0003723">
    <property type="term" value="F:RNA binding"/>
    <property type="evidence" value="ECO:0007669"/>
    <property type="project" value="TreeGrafter"/>
</dbReference>
<keyword evidence="5 14" id="KW-0436">Ligase</keyword>
<dbReference type="InterPro" id="IPR004523">
    <property type="entry name" value="Asp-tRNA_synthase_2"/>
</dbReference>
<keyword evidence="7" id="KW-0067">ATP-binding</keyword>
<comment type="catalytic activity">
    <reaction evidence="11">
        <text>tRNA(Asp) + L-aspartate + ATP = L-aspartyl-tRNA(Asp) + AMP + diphosphate</text>
        <dbReference type="Rhea" id="RHEA:19649"/>
        <dbReference type="Rhea" id="RHEA-COMP:9660"/>
        <dbReference type="Rhea" id="RHEA-COMP:9678"/>
        <dbReference type="ChEBI" id="CHEBI:29991"/>
        <dbReference type="ChEBI" id="CHEBI:30616"/>
        <dbReference type="ChEBI" id="CHEBI:33019"/>
        <dbReference type="ChEBI" id="CHEBI:78442"/>
        <dbReference type="ChEBI" id="CHEBI:78516"/>
        <dbReference type="ChEBI" id="CHEBI:456215"/>
        <dbReference type="EC" id="6.1.1.12"/>
    </reaction>
</comment>
<protein>
    <recommendedName>
        <fullName evidence="3">aspartate--tRNA ligase</fullName>
        <ecNumber evidence="3">6.1.1.12</ecNumber>
    </recommendedName>
    <alternativeName>
        <fullName evidence="10">Aspartyl-tRNA synthetase</fullName>
    </alternativeName>
</protein>